<dbReference type="InterPro" id="IPR046342">
    <property type="entry name" value="CBS_dom_sf"/>
</dbReference>
<dbReference type="Pfam" id="PF00571">
    <property type="entry name" value="CBS"/>
    <property type="match status" value="2"/>
</dbReference>
<evidence type="ECO:0000313" key="5">
    <source>
        <dbReference type="Proteomes" id="UP000676194"/>
    </source>
</evidence>
<dbReference type="Gene3D" id="3.10.580.10">
    <property type="entry name" value="CBS-domain"/>
    <property type="match status" value="1"/>
</dbReference>
<name>A0A8E6B8X6_9BACT</name>
<dbReference type="Proteomes" id="UP000676194">
    <property type="component" value="Chromosome"/>
</dbReference>
<reference evidence="4" key="1">
    <citation type="submission" date="2021-05" db="EMBL/GenBank/DDBJ databases">
        <title>Complete genome sequence of the cellulolytic planctomycete Telmatocola sphagniphila SP2T and characterization of the first cellulase from planctomycetes.</title>
        <authorList>
            <person name="Rakitin A.L."/>
            <person name="Beletsky A.V."/>
            <person name="Naumoff D.G."/>
            <person name="Kulichevskaya I.S."/>
            <person name="Mardanov A.V."/>
            <person name="Ravin N.V."/>
            <person name="Dedysh S.N."/>
        </authorList>
    </citation>
    <scope>NUCLEOTIDE SEQUENCE</scope>
    <source>
        <strain evidence="4">SP2T</strain>
    </source>
</reference>
<dbReference type="PANTHER" id="PTHR48108">
    <property type="entry name" value="CBS DOMAIN-CONTAINING PROTEIN CBSX2, CHLOROPLASTIC"/>
    <property type="match status" value="1"/>
</dbReference>
<dbReference type="SUPFAM" id="SSF54631">
    <property type="entry name" value="CBS-domain pair"/>
    <property type="match status" value="1"/>
</dbReference>
<feature type="domain" description="CBS" evidence="3">
    <location>
        <begin position="8"/>
        <end position="71"/>
    </location>
</feature>
<dbReference type="PROSITE" id="PS51371">
    <property type="entry name" value="CBS"/>
    <property type="match status" value="2"/>
</dbReference>
<dbReference type="EMBL" id="CP074694">
    <property type="protein sequence ID" value="QVL33459.1"/>
    <property type="molecule type" value="Genomic_DNA"/>
</dbReference>
<dbReference type="PANTHER" id="PTHR48108:SF26">
    <property type="entry name" value="CBS DOMAIN-CONTAINING PROTEIN DDB_G0289609"/>
    <property type="match status" value="1"/>
</dbReference>
<accession>A0A8E6B8X6</accession>
<protein>
    <submittedName>
        <fullName evidence="4">CBS domain-containing protein</fullName>
    </submittedName>
</protein>
<keyword evidence="2" id="KW-0129">CBS domain</keyword>
<dbReference type="SMART" id="SM00116">
    <property type="entry name" value="CBS"/>
    <property type="match status" value="2"/>
</dbReference>
<evidence type="ECO:0000313" key="4">
    <source>
        <dbReference type="EMBL" id="QVL33459.1"/>
    </source>
</evidence>
<proteinExistence type="predicted"/>
<evidence type="ECO:0000256" key="1">
    <source>
        <dbReference type="ARBA" id="ARBA00022737"/>
    </source>
</evidence>
<sequence length="132" mass="14924">MQDPVSILKPTSTVKVRLGDKLGHALQLMVDSEHGAILVVDHNDKLIGILTERDYLLKVFGVIENYMRLPVEDYMTPSPETLQPTDTVAYALHKMDLGGYRHLPIVEEGRPIGVISVRNVLRYITRLCKEPF</sequence>
<organism evidence="4 5">
    <name type="scientific">Telmatocola sphagniphila</name>
    <dbReference type="NCBI Taxonomy" id="1123043"/>
    <lineage>
        <taxon>Bacteria</taxon>
        <taxon>Pseudomonadati</taxon>
        <taxon>Planctomycetota</taxon>
        <taxon>Planctomycetia</taxon>
        <taxon>Gemmatales</taxon>
        <taxon>Gemmataceae</taxon>
    </lineage>
</organism>
<dbReference type="InterPro" id="IPR000644">
    <property type="entry name" value="CBS_dom"/>
</dbReference>
<dbReference type="InterPro" id="IPR051462">
    <property type="entry name" value="CBS_domain-containing"/>
</dbReference>
<keyword evidence="5" id="KW-1185">Reference proteome</keyword>
<evidence type="ECO:0000256" key="2">
    <source>
        <dbReference type="PROSITE-ProRule" id="PRU00703"/>
    </source>
</evidence>
<feature type="domain" description="CBS" evidence="3">
    <location>
        <begin position="75"/>
        <end position="130"/>
    </location>
</feature>
<evidence type="ECO:0000259" key="3">
    <source>
        <dbReference type="PROSITE" id="PS51371"/>
    </source>
</evidence>
<dbReference type="RefSeq" id="WP_213498348.1">
    <property type="nucleotide sequence ID" value="NZ_CP074694.1"/>
</dbReference>
<dbReference type="AlphaFoldDB" id="A0A8E6B8X6"/>
<gene>
    <name evidence="4" type="ORF">KIH39_05980</name>
</gene>
<keyword evidence="1" id="KW-0677">Repeat</keyword>
<dbReference type="KEGG" id="tsph:KIH39_05980"/>